<keyword evidence="6" id="KW-0223">Dioxygenase</keyword>
<feature type="binding site" evidence="5">
    <location>
        <position position="227"/>
    </location>
    <ligand>
        <name>Fe cation</name>
        <dbReference type="ChEBI" id="CHEBI:24875"/>
        <note>catalytic</note>
    </ligand>
</feature>
<protein>
    <recommendedName>
        <fullName evidence="6">Dioxygenase</fullName>
        <ecNumber evidence="6">1.13.11.-</ecNumber>
    </recommendedName>
</protein>
<evidence type="ECO:0000256" key="4">
    <source>
        <dbReference type="ARBA" id="ARBA00023004"/>
    </source>
</evidence>
<dbReference type="RefSeq" id="WP_035552181.1">
    <property type="nucleotide sequence ID" value="NZ_AWFH01000023.1"/>
</dbReference>
<proteinExistence type="inferred from homology"/>
<evidence type="ECO:0000256" key="1">
    <source>
        <dbReference type="ARBA" id="ARBA00006787"/>
    </source>
</evidence>
<evidence type="ECO:0000313" key="7">
    <source>
        <dbReference type="EMBL" id="KCZ60385.1"/>
    </source>
</evidence>
<dbReference type="Pfam" id="PF03055">
    <property type="entry name" value="RPE65"/>
    <property type="match status" value="1"/>
</dbReference>
<name>A0A059E0L0_9PROT</name>
<evidence type="ECO:0000256" key="6">
    <source>
        <dbReference type="RuleBase" id="RU364048"/>
    </source>
</evidence>
<keyword evidence="8" id="KW-1185">Reference proteome</keyword>
<comment type="caution">
    <text evidence="7">The sequence shown here is derived from an EMBL/GenBank/DDBJ whole genome shotgun (WGS) entry which is preliminary data.</text>
</comment>
<dbReference type="eggNOG" id="COG3670">
    <property type="taxonomic scope" value="Bacteria"/>
</dbReference>
<evidence type="ECO:0000256" key="2">
    <source>
        <dbReference type="ARBA" id="ARBA00022723"/>
    </source>
</evidence>
<feature type="binding site" evidence="5">
    <location>
        <position position="179"/>
    </location>
    <ligand>
        <name>Fe cation</name>
        <dbReference type="ChEBI" id="CHEBI:24875"/>
        <note>catalytic</note>
    </ligand>
</feature>
<comment type="cofactor">
    <cofactor evidence="5 6">
        <name>Fe(2+)</name>
        <dbReference type="ChEBI" id="CHEBI:29033"/>
    </cofactor>
    <text evidence="5 6">Binds 1 Fe(2+) ion per subunit.</text>
</comment>
<dbReference type="GO" id="GO:0016121">
    <property type="term" value="P:carotene catabolic process"/>
    <property type="evidence" value="ECO:0007669"/>
    <property type="project" value="TreeGrafter"/>
</dbReference>
<feature type="binding site" evidence="5">
    <location>
        <position position="291"/>
    </location>
    <ligand>
        <name>Fe cation</name>
        <dbReference type="ChEBI" id="CHEBI:24875"/>
        <note>catalytic</note>
    </ligand>
</feature>
<feature type="binding site" evidence="5">
    <location>
        <position position="477"/>
    </location>
    <ligand>
        <name>Fe cation</name>
        <dbReference type="ChEBI" id="CHEBI:24875"/>
        <note>catalytic</note>
    </ligand>
</feature>
<dbReference type="EMBL" id="AWFH01000023">
    <property type="protein sequence ID" value="KCZ60385.1"/>
    <property type="molecule type" value="Genomic_DNA"/>
</dbReference>
<dbReference type="PANTHER" id="PTHR10543:SF89">
    <property type="entry name" value="CAROTENOID 9,10(9',10')-CLEAVAGE DIOXYGENASE 1"/>
    <property type="match status" value="1"/>
</dbReference>
<evidence type="ECO:0000256" key="5">
    <source>
        <dbReference type="PIRSR" id="PIRSR604294-1"/>
    </source>
</evidence>
<dbReference type="AlphaFoldDB" id="A0A059E0L0"/>
<keyword evidence="3 6" id="KW-0560">Oxidoreductase</keyword>
<keyword evidence="2 5" id="KW-0479">Metal-binding</keyword>
<organism evidence="7 8">
    <name type="scientific">Hyphomonas atlantica</name>
    <dbReference type="NCBI Taxonomy" id="1280948"/>
    <lineage>
        <taxon>Bacteria</taxon>
        <taxon>Pseudomonadati</taxon>
        <taxon>Pseudomonadota</taxon>
        <taxon>Alphaproteobacteria</taxon>
        <taxon>Hyphomonadales</taxon>
        <taxon>Hyphomonadaceae</taxon>
        <taxon>Hyphomonas</taxon>
    </lineage>
</organism>
<sequence length="489" mass="54985">MTILYKNNIEFKISPNEHPYLNGAWSPCREEVDAVDMEVIGEIPKDISGIYVRNTENPVRDAIGIYHPFDGDGMIHAMSFHNGQAKYSNRLVQTKGLKAEQEAGHALWTGIAGNPAKSEREGWGARGRMKDSSSTDVVVHGGNILSTFYMCGDGYILDPETLETTGTADWVPEGGISAHPKVDLATGDLLFFNYGKEAPYMHYGVVGADQKLKHYIPIELPGARLPHDMAFTQNYSILVDLPLFWNPDLLKKGIHANQYYPDLPTRFAIVPRFGNPSEIRWFEAAPTYVLHWMNAWEEGNEIVLDGYFQDDPDPAPLDVPGLDKKFGKLLANIDEHSFKPKLHRWRFNLDTGKTTEERLDDRILEFGSFNQNYAGIKSRYLYSTTTKPGWFLFNGLVKHDMETGDSDAYMLEDGRYASESPFVPRINAKSEDDGYLISFIIDTVNDRSECILVDAQNVSAGPVCRIILPHRISSGTHATWANRDELVTV</sequence>
<dbReference type="PATRIC" id="fig|1280948.3.peg.2106"/>
<dbReference type="InterPro" id="IPR004294">
    <property type="entry name" value="Carotenoid_Oase"/>
</dbReference>
<dbReference type="Proteomes" id="UP000024547">
    <property type="component" value="Unassembled WGS sequence"/>
</dbReference>
<dbReference type="OrthoDB" id="6636843at2"/>
<dbReference type="EC" id="1.13.11.-" evidence="6"/>
<evidence type="ECO:0000256" key="3">
    <source>
        <dbReference type="ARBA" id="ARBA00023002"/>
    </source>
</evidence>
<dbReference type="STRING" id="1280948.HY36_05240"/>
<dbReference type="GO" id="GO:0046872">
    <property type="term" value="F:metal ion binding"/>
    <property type="evidence" value="ECO:0007669"/>
    <property type="project" value="UniProtKB-KW"/>
</dbReference>
<dbReference type="GO" id="GO:0010436">
    <property type="term" value="F:carotenoid dioxygenase activity"/>
    <property type="evidence" value="ECO:0007669"/>
    <property type="project" value="TreeGrafter"/>
</dbReference>
<dbReference type="PANTHER" id="PTHR10543">
    <property type="entry name" value="BETA-CAROTENE DIOXYGENASE"/>
    <property type="match status" value="1"/>
</dbReference>
<comment type="similarity">
    <text evidence="1 6">Belongs to the carotenoid oxygenase family.</text>
</comment>
<gene>
    <name evidence="7" type="ORF">HY36_05240</name>
</gene>
<reference evidence="7 8" key="1">
    <citation type="journal article" date="2014" name="Antonie Van Leeuwenhoek">
        <title>Hyphomonas beringensis sp. nov. and Hyphomonas chukchiensis sp. nov., isolated from surface seawater of the Bering Sea and Chukchi Sea.</title>
        <authorList>
            <person name="Li C."/>
            <person name="Lai Q."/>
            <person name="Li G."/>
            <person name="Dong C."/>
            <person name="Wang J."/>
            <person name="Liao Y."/>
            <person name="Shao Z."/>
        </authorList>
    </citation>
    <scope>NUCLEOTIDE SEQUENCE [LARGE SCALE GENOMIC DNA]</scope>
    <source>
        <strain evidence="7 8">22II1-22F38</strain>
    </source>
</reference>
<accession>A0A059E0L0</accession>
<keyword evidence="4 5" id="KW-0408">Iron</keyword>
<evidence type="ECO:0000313" key="8">
    <source>
        <dbReference type="Proteomes" id="UP000024547"/>
    </source>
</evidence>